<accession>A0AAV5R060</accession>
<evidence type="ECO:0000313" key="2">
    <source>
        <dbReference type="EMBL" id="GMM44642.1"/>
    </source>
</evidence>
<dbReference type="InterPro" id="IPR003903">
    <property type="entry name" value="UIM_dom"/>
</dbReference>
<name>A0AAV5R060_PICKL</name>
<dbReference type="PROSITE" id="PS50181">
    <property type="entry name" value="FBOX"/>
    <property type="match status" value="1"/>
</dbReference>
<organism evidence="2 3">
    <name type="scientific">Pichia kluyveri</name>
    <name type="common">Yeast</name>
    <dbReference type="NCBI Taxonomy" id="36015"/>
    <lineage>
        <taxon>Eukaryota</taxon>
        <taxon>Fungi</taxon>
        <taxon>Dikarya</taxon>
        <taxon>Ascomycota</taxon>
        <taxon>Saccharomycotina</taxon>
        <taxon>Pichiomycetes</taxon>
        <taxon>Pichiales</taxon>
        <taxon>Pichiaceae</taxon>
        <taxon>Pichia</taxon>
    </lineage>
</organism>
<evidence type="ECO:0000313" key="3">
    <source>
        <dbReference type="Proteomes" id="UP001378960"/>
    </source>
</evidence>
<dbReference type="GO" id="GO:0016874">
    <property type="term" value="F:ligase activity"/>
    <property type="evidence" value="ECO:0007669"/>
    <property type="project" value="UniProtKB-KW"/>
</dbReference>
<dbReference type="Proteomes" id="UP001378960">
    <property type="component" value="Unassembled WGS sequence"/>
</dbReference>
<sequence length="687" mass="79275">MNLNVNSLPTEILIVILSYTDPLTLENIPLVCKTWYNILKDDTIWNSIFKLQFPFNSQIFPSISRSNNYKTELIIRSHLIHNFKRGKLLNNHYKINHIITNSSISIDWFRNKLTIIDIPRDTIISFDLRNGKSQKFLNDFQPQGITSYDAGTSSNSILGSRCLIFGRWDGSVYGALIDYKGLILSDVHKWNEVSNNRITCVTSCLNISNSINNMTINNNTNSMKFNNYIDKIKITNNDTSHNQLIKSGSIGAFSCDESGMIFGWDIRNGDCLFKLKLFNENNKVIKLQSDGKTILICLLENGEIWVIKNIFKFLRDNSIKIEKFKIGIIPFDRYNSILLNLFVDYGNETVTIWNELNLIIYSFSIDNLLNLNLNNKLIYEPPIDTLISSVIFENNSKMFIKRDLNIVGSDPLLASIVLNNGIINIINIRETLSTHLLKPINLKPIMAKFLMENDHINYFNNFNTNLDLNISPIASVSINSVFIAIASHLGKVEIFDLMTGEYLRTVIDKIGKKKFQELENITPIRIFNNLIKLYIDENLTRGLLIIGNYLQYFFCGNSKDDNNFNKRNDKKFNNKKFIDKKGDSIHDIKDLIGNYQIEKDENDKEKQLLIKYNGNTDVIHNDEDELNLALVMSLSMNDNSNEIENSSEFNPINDDDHDMDEDLRLAIELSKAENYREIDEEQWEEFI</sequence>
<evidence type="ECO:0000259" key="1">
    <source>
        <dbReference type="PROSITE" id="PS50181"/>
    </source>
</evidence>
<dbReference type="Gene3D" id="1.20.1280.50">
    <property type="match status" value="1"/>
</dbReference>
<dbReference type="EMBL" id="BTGB01000001">
    <property type="protein sequence ID" value="GMM44642.1"/>
    <property type="molecule type" value="Genomic_DNA"/>
</dbReference>
<dbReference type="Pfam" id="PF12937">
    <property type="entry name" value="F-box-like"/>
    <property type="match status" value="1"/>
</dbReference>
<comment type="caution">
    <text evidence="2">The sequence shown here is derived from an EMBL/GenBank/DDBJ whole genome shotgun (WGS) entry which is preliminary data.</text>
</comment>
<dbReference type="AlphaFoldDB" id="A0AAV5R060"/>
<reference evidence="2 3" key="1">
    <citation type="journal article" date="2023" name="Elife">
        <title>Identification of key yeast species and microbe-microbe interactions impacting larval growth of Drosophila in the wild.</title>
        <authorList>
            <person name="Mure A."/>
            <person name="Sugiura Y."/>
            <person name="Maeda R."/>
            <person name="Honda K."/>
            <person name="Sakurai N."/>
            <person name="Takahashi Y."/>
            <person name="Watada M."/>
            <person name="Katoh T."/>
            <person name="Gotoh A."/>
            <person name="Gotoh Y."/>
            <person name="Taniguchi I."/>
            <person name="Nakamura K."/>
            <person name="Hayashi T."/>
            <person name="Katayama T."/>
            <person name="Uemura T."/>
            <person name="Hattori Y."/>
        </authorList>
    </citation>
    <scope>NUCLEOTIDE SEQUENCE [LARGE SCALE GENOMIC DNA]</scope>
    <source>
        <strain evidence="2 3">PK-24</strain>
    </source>
</reference>
<dbReference type="SMART" id="SM00256">
    <property type="entry name" value="FBOX"/>
    <property type="match status" value="1"/>
</dbReference>
<dbReference type="InterPro" id="IPR001810">
    <property type="entry name" value="F-box_dom"/>
</dbReference>
<dbReference type="SUPFAM" id="SSF101908">
    <property type="entry name" value="Putative isomerase YbhE"/>
    <property type="match status" value="1"/>
</dbReference>
<dbReference type="InterPro" id="IPR036047">
    <property type="entry name" value="F-box-like_dom_sf"/>
</dbReference>
<gene>
    <name evidence="2" type="ORF">DAPK24_012170</name>
</gene>
<keyword evidence="3" id="KW-1185">Reference proteome</keyword>
<protein>
    <submittedName>
        <fullName evidence="2">SCF ubiquitin ligase complex subunit</fullName>
    </submittedName>
</protein>
<feature type="domain" description="F-box" evidence="1">
    <location>
        <begin position="2"/>
        <end position="48"/>
    </location>
</feature>
<dbReference type="SUPFAM" id="SSF81383">
    <property type="entry name" value="F-box domain"/>
    <property type="match status" value="1"/>
</dbReference>
<dbReference type="SMART" id="SM00726">
    <property type="entry name" value="UIM"/>
    <property type="match status" value="2"/>
</dbReference>
<keyword evidence="2" id="KW-0436">Ligase</keyword>
<proteinExistence type="predicted"/>